<organism evidence="1">
    <name type="scientific">Clastoptera arizonana</name>
    <name type="common">Arizona spittle bug</name>
    <dbReference type="NCBI Taxonomy" id="38151"/>
    <lineage>
        <taxon>Eukaryota</taxon>
        <taxon>Metazoa</taxon>
        <taxon>Ecdysozoa</taxon>
        <taxon>Arthropoda</taxon>
        <taxon>Hexapoda</taxon>
        <taxon>Insecta</taxon>
        <taxon>Pterygota</taxon>
        <taxon>Neoptera</taxon>
        <taxon>Paraneoptera</taxon>
        <taxon>Hemiptera</taxon>
        <taxon>Auchenorrhyncha</taxon>
        <taxon>Cercopoidea</taxon>
        <taxon>Clastopteridae</taxon>
        <taxon>Clastoptera</taxon>
    </lineage>
</organism>
<feature type="non-terminal residue" evidence="1">
    <location>
        <position position="1"/>
    </location>
</feature>
<name>A0A1B6CN41_9HEMI</name>
<dbReference type="AlphaFoldDB" id="A0A1B6CN41"/>
<dbReference type="InterPro" id="IPR046338">
    <property type="entry name" value="GAIN_dom_sf"/>
</dbReference>
<accession>A0A1B6CN41</accession>
<proteinExistence type="predicted"/>
<feature type="non-terminal residue" evidence="1">
    <location>
        <position position="194"/>
    </location>
</feature>
<evidence type="ECO:0000313" key="1">
    <source>
        <dbReference type="EMBL" id="JAS14876.1"/>
    </source>
</evidence>
<sequence>DRGLVYMGEGEPSIDLLQQIVHYLNVTSATEELVATTKLFYNTVNTLLQHRYAIINHQKVVELHQVVENWALLWGKQLGRNGTIFSFDKVVVELFRYEVSEGKKNLSFHIPKPTFSYPAWYTLRLNIVLQSTPLLHNGTISVAVVTYNNLSQFLPQRYSQILENGKEVQYEIVSIIVSVISSEPLRTHSTLEID</sequence>
<dbReference type="EMBL" id="GEDC01022422">
    <property type="protein sequence ID" value="JAS14876.1"/>
    <property type="molecule type" value="Transcribed_RNA"/>
</dbReference>
<gene>
    <name evidence="1" type="ORF">g.45845</name>
</gene>
<reference evidence="1" key="1">
    <citation type="submission" date="2015-12" db="EMBL/GenBank/DDBJ databases">
        <title>De novo transcriptome assembly of four potential Pierce s Disease insect vectors from Arizona vineyards.</title>
        <authorList>
            <person name="Tassone E.E."/>
        </authorList>
    </citation>
    <scope>NUCLEOTIDE SEQUENCE</scope>
</reference>
<dbReference type="Gene3D" id="2.60.220.50">
    <property type="match status" value="1"/>
</dbReference>
<protein>
    <submittedName>
        <fullName evidence="1">Uncharacterized protein</fullName>
    </submittedName>
</protein>